<feature type="transmembrane region" description="Helical" evidence="11">
    <location>
        <begin position="25"/>
        <end position="45"/>
    </location>
</feature>
<evidence type="ECO:0000256" key="3">
    <source>
        <dbReference type="ARBA" id="ARBA00022679"/>
    </source>
</evidence>
<keyword evidence="9 11" id="KW-0472">Membrane</keyword>
<feature type="signal peptide" evidence="12">
    <location>
        <begin position="1"/>
        <end position="15"/>
    </location>
</feature>
<comment type="subcellular location">
    <subcellularLocation>
        <location evidence="1">Membrane</location>
    </subcellularLocation>
</comment>
<dbReference type="InterPro" id="IPR057992">
    <property type="entry name" value="TPR_SYVN1_N"/>
</dbReference>
<keyword evidence="8 11" id="KW-1133">Transmembrane helix</keyword>
<feature type="chain" id="PRO_5012420696" description="E3 ubiquitin-protein ligase synoviolin-like TPR repeats domain-containing protein" evidence="12">
    <location>
        <begin position="16"/>
        <end position="109"/>
    </location>
</feature>
<dbReference type="OrthoDB" id="7759664at2759"/>
<accession>A0A226MBX1</accession>
<evidence type="ECO:0000256" key="9">
    <source>
        <dbReference type="ARBA" id="ARBA00023136"/>
    </source>
</evidence>
<organism evidence="14 15">
    <name type="scientific">Callipepla squamata</name>
    <name type="common">Scaled quail</name>
    <dbReference type="NCBI Taxonomy" id="9009"/>
    <lineage>
        <taxon>Eukaryota</taxon>
        <taxon>Metazoa</taxon>
        <taxon>Chordata</taxon>
        <taxon>Craniata</taxon>
        <taxon>Vertebrata</taxon>
        <taxon>Euteleostomi</taxon>
        <taxon>Archelosauria</taxon>
        <taxon>Archosauria</taxon>
        <taxon>Dinosauria</taxon>
        <taxon>Saurischia</taxon>
        <taxon>Theropoda</taxon>
        <taxon>Coelurosauria</taxon>
        <taxon>Aves</taxon>
        <taxon>Neognathae</taxon>
        <taxon>Galloanserae</taxon>
        <taxon>Galliformes</taxon>
        <taxon>Odontophoridae</taxon>
        <taxon>Callipepla</taxon>
    </lineage>
</organism>
<evidence type="ECO:0000256" key="12">
    <source>
        <dbReference type="SAM" id="SignalP"/>
    </source>
</evidence>
<keyword evidence="7" id="KW-0862">Zinc</keyword>
<evidence type="ECO:0000256" key="11">
    <source>
        <dbReference type="SAM" id="Phobius"/>
    </source>
</evidence>
<keyword evidence="12" id="KW-0732">Signal</keyword>
<dbReference type="EMBL" id="MCFN01002009">
    <property type="protein sequence ID" value="OXB52772.1"/>
    <property type="molecule type" value="Genomic_DNA"/>
</dbReference>
<keyword evidence="5" id="KW-0479">Metal-binding</keyword>
<dbReference type="STRING" id="9009.A0A226MBX1"/>
<dbReference type="GO" id="GO:0008270">
    <property type="term" value="F:zinc ion binding"/>
    <property type="evidence" value="ECO:0007669"/>
    <property type="project" value="UniProtKB-KW"/>
</dbReference>
<keyword evidence="4 11" id="KW-0812">Transmembrane</keyword>
<feature type="region of interest" description="Disordered" evidence="10">
    <location>
        <begin position="78"/>
        <end position="109"/>
    </location>
</feature>
<evidence type="ECO:0000313" key="15">
    <source>
        <dbReference type="Proteomes" id="UP000198323"/>
    </source>
</evidence>
<gene>
    <name evidence="14" type="ORF">ASZ78_004332</name>
</gene>
<evidence type="ECO:0000256" key="7">
    <source>
        <dbReference type="ARBA" id="ARBA00022833"/>
    </source>
</evidence>
<reference evidence="14 15" key="1">
    <citation type="submission" date="2016-07" db="EMBL/GenBank/DDBJ databases">
        <title>Disparate Historic Effective Population Sizes Predicted by Modern Levels of Genome Diversity for the Scaled Quail (Callipepla squamata) and the Northern Bobwhite (Colinus virginianus): Inferences from First and Second Generation Draft Genome Assemblies for Sympatric New World Quail.</title>
        <authorList>
            <person name="Oldeschulte D.L."/>
            <person name="Halley Y.A."/>
            <person name="Bhattarai E.K."/>
            <person name="Brashear W.A."/>
            <person name="Hill J."/>
            <person name="Metz R.P."/>
            <person name="Johnson C.D."/>
            <person name="Rollins D."/>
            <person name="Peterson M.J."/>
            <person name="Bickhart D.M."/>
            <person name="Decker J.E."/>
            <person name="Seabury C.M."/>
        </authorList>
    </citation>
    <scope>NUCLEOTIDE SEQUENCE [LARGE SCALE GENOMIC DNA]</scope>
    <source>
        <strain evidence="14 15">Texas</strain>
        <tissue evidence="14">Leg muscle</tissue>
    </source>
</reference>
<dbReference type="InterPro" id="IPR050731">
    <property type="entry name" value="HRD1_E3_ubiq-ligases"/>
</dbReference>
<dbReference type="Proteomes" id="UP000198323">
    <property type="component" value="Unassembled WGS sequence"/>
</dbReference>
<feature type="domain" description="E3 ubiquitin-protein ligase synoviolin-like TPR repeats" evidence="13">
    <location>
        <begin position="1"/>
        <end position="75"/>
    </location>
</feature>
<evidence type="ECO:0000256" key="1">
    <source>
        <dbReference type="ARBA" id="ARBA00004370"/>
    </source>
</evidence>
<dbReference type="Pfam" id="PF25563">
    <property type="entry name" value="TPR_SYVN1_N"/>
    <property type="match status" value="1"/>
</dbReference>
<evidence type="ECO:0000256" key="10">
    <source>
        <dbReference type="SAM" id="MobiDB-lite"/>
    </source>
</evidence>
<keyword evidence="6" id="KW-0863">Zinc-finger</keyword>
<sequence length="109" mass="12079">MLLLAVLDFLFVSHAYHSILTRGASVQLVFGFEYAVLLTMVLSVAMKYALHCVDLHTDTPWDSKAVCMLYTELITVPDPNPDVIPIPDSNPDPDPNPNPHPDPNPQPRS</sequence>
<keyword evidence="15" id="KW-1185">Reference proteome</keyword>
<dbReference type="GO" id="GO:0043161">
    <property type="term" value="P:proteasome-mediated ubiquitin-dependent protein catabolic process"/>
    <property type="evidence" value="ECO:0007669"/>
    <property type="project" value="TreeGrafter"/>
</dbReference>
<dbReference type="GO" id="GO:0061630">
    <property type="term" value="F:ubiquitin protein ligase activity"/>
    <property type="evidence" value="ECO:0007669"/>
    <property type="project" value="UniProtKB-EC"/>
</dbReference>
<evidence type="ECO:0000256" key="4">
    <source>
        <dbReference type="ARBA" id="ARBA00022692"/>
    </source>
</evidence>
<proteinExistence type="predicted"/>
<dbReference type="GO" id="GO:0012505">
    <property type="term" value="C:endomembrane system"/>
    <property type="evidence" value="ECO:0007669"/>
    <property type="project" value="UniProtKB-SubCell"/>
</dbReference>
<dbReference type="PANTHER" id="PTHR22763">
    <property type="entry name" value="RING ZINC FINGER PROTEIN"/>
    <property type="match status" value="1"/>
</dbReference>
<evidence type="ECO:0000259" key="13">
    <source>
        <dbReference type="Pfam" id="PF25563"/>
    </source>
</evidence>
<protein>
    <recommendedName>
        <fullName evidence="13">E3 ubiquitin-protein ligase synoviolin-like TPR repeats domain-containing protein</fullName>
    </recommendedName>
</protein>
<comment type="pathway">
    <text evidence="2">Protein modification; protein ubiquitination.</text>
</comment>
<dbReference type="GO" id="GO:0036503">
    <property type="term" value="P:ERAD pathway"/>
    <property type="evidence" value="ECO:0007669"/>
    <property type="project" value="TreeGrafter"/>
</dbReference>
<keyword evidence="3" id="KW-0808">Transferase</keyword>
<name>A0A226MBX1_CALSU</name>
<evidence type="ECO:0000256" key="8">
    <source>
        <dbReference type="ARBA" id="ARBA00022989"/>
    </source>
</evidence>
<comment type="caution">
    <text evidence="14">The sequence shown here is derived from an EMBL/GenBank/DDBJ whole genome shotgun (WGS) entry which is preliminary data.</text>
</comment>
<evidence type="ECO:0000313" key="14">
    <source>
        <dbReference type="EMBL" id="OXB52772.1"/>
    </source>
</evidence>
<evidence type="ECO:0000256" key="6">
    <source>
        <dbReference type="ARBA" id="ARBA00022771"/>
    </source>
</evidence>
<evidence type="ECO:0000256" key="5">
    <source>
        <dbReference type="ARBA" id="ARBA00022723"/>
    </source>
</evidence>
<dbReference type="PANTHER" id="PTHR22763:SF184">
    <property type="entry name" value="E3 UBIQUITIN-PROTEIN LIGASE SYNOVIOLIN"/>
    <property type="match status" value="1"/>
</dbReference>
<dbReference type="AlphaFoldDB" id="A0A226MBX1"/>
<evidence type="ECO:0000256" key="2">
    <source>
        <dbReference type="ARBA" id="ARBA00004906"/>
    </source>
</evidence>